<proteinExistence type="predicted"/>
<dbReference type="AlphaFoldDB" id="A0A1X3J5S8"/>
<sequence>MANNILHSSTSDSESKNTSTDSTLFNEKFPFQLRQDFASRITEDESDFFKWKKIRELAFVSNHKEWNKYDLLILKSVNEINIHLSSTPYFQPLDWYIIKAMLWTENDAENTSQWNGYPLQIGRFRKDKAMPALISGEKSTALVTPPQWRNKAFNGLKDPERNYWAKEQITGSPEENIKAAITYLMMKLSNTKEESTIDQYDSTLYSAIVQKGDLADNIRKERKTTIPNLTKNNPGKNLDKIHPGDILYYQKASMKVIITGWKPITIKNVAMNYNGGGDPKYAIKLQFVYTLLTKNRVL</sequence>
<gene>
    <name evidence="2" type="ORF">ECXG_03616</name>
</gene>
<accession>A0A1X3J5S8</accession>
<comment type="caution">
    <text evidence="2">The sequence shown here is derived from an EMBL/GenBank/DDBJ whole genome shotgun (WGS) entry which is preliminary data.</text>
</comment>
<feature type="compositionally biased region" description="Low complexity" evidence="1">
    <location>
        <begin position="8"/>
        <end position="21"/>
    </location>
</feature>
<dbReference type="EMBL" id="ADIZ01000004">
    <property type="protein sequence ID" value="OSK97870.1"/>
    <property type="molecule type" value="Genomic_DNA"/>
</dbReference>
<name>A0A1X3J5S8_ECOLX</name>
<evidence type="ECO:0008006" key="4">
    <source>
        <dbReference type="Google" id="ProtNLM"/>
    </source>
</evidence>
<feature type="region of interest" description="Disordered" evidence="1">
    <location>
        <begin position="1"/>
        <end position="21"/>
    </location>
</feature>
<dbReference type="Proteomes" id="UP000193942">
    <property type="component" value="Unassembled WGS sequence"/>
</dbReference>
<evidence type="ECO:0000313" key="2">
    <source>
        <dbReference type="EMBL" id="OSK97870.1"/>
    </source>
</evidence>
<evidence type="ECO:0000313" key="3">
    <source>
        <dbReference type="Proteomes" id="UP000193942"/>
    </source>
</evidence>
<evidence type="ECO:0000256" key="1">
    <source>
        <dbReference type="SAM" id="MobiDB-lite"/>
    </source>
</evidence>
<reference evidence="2 3" key="1">
    <citation type="submission" date="2010-04" db="EMBL/GenBank/DDBJ databases">
        <title>The Genome Sequence of Escherichia coli TA447.</title>
        <authorList>
            <consortium name="The Broad Institute Genome Sequencing Platform"/>
            <consortium name="The Broad Institute Genome Sequencing Center for Infectious Disease"/>
            <person name="Feldgarden M."/>
            <person name="Gordon D.M."/>
            <person name="Johnson J.R."/>
            <person name="Johnston B.D."/>
            <person name="Young S."/>
            <person name="Zeng Q."/>
            <person name="Koehrsen M."/>
            <person name="Alvarado L."/>
            <person name="Berlin A.M."/>
            <person name="Borenstein D."/>
            <person name="Chapman S.B."/>
            <person name="Chen Z."/>
            <person name="Engels R."/>
            <person name="Freedman E."/>
            <person name="Gellesch M."/>
            <person name="Goldberg J."/>
            <person name="Griggs A."/>
            <person name="Gujja S."/>
            <person name="Heilman E.R."/>
            <person name="Heiman D.I."/>
            <person name="Hepburn T.A."/>
            <person name="Howarth C."/>
            <person name="Jen D."/>
            <person name="Larson L."/>
            <person name="Mehta T."/>
            <person name="Park D."/>
            <person name="Pearson M."/>
            <person name="Richards J."/>
            <person name="Roberts A."/>
            <person name="Saif S."/>
            <person name="Shea T.D."/>
            <person name="Shenoy N."/>
            <person name="Sisk P."/>
            <person name="Stolte C."/>
            <person name="Sykes S.N."/>
            <person name="Walk T."/>
            <person name="White J."/>
            <person name="Yandava C."/>
            <person name="Haas B."/>
            <person name="Henn M.R."/>
            <person name="Nusbaum C."/>
            <person name="Birren B."/>
        </authorList>
    </citation>
    <scope>NUCLEOTIDE SEQUENCE [LARGE SCALE GENOMIC DNA]</scope>
    <source>
        <strain evidence="2 3">TA447</strain>
    </source>
</reference>
<organism evidence="2 3">
    <name type="scientific">Escherichia coli TA447</name>
    <dbReference type="NCBI Taxonomy" id="656447"/>
    <lineage>
        <taxon>Bacteria</taxon>
        <taxon>Pseudomonadati</taxon>
        <taxon>Pseudomonadota</taxon>
        <taxon>Gammaproteobacteria</taxon>
        <taxon>Enterobacterales</taxon>
        <taxon>Enterobacteriaceae</taxon>
        <taxon>Escherichia</taxon>
    </lineage>
</organism>
<protein>
    <recommendedName>
        <fullName evidence="4">LysM domain protein</fullName>
    </recommendedName>
</protein>